<dbReference type="InterPro" id="IPR028098">
    <property type="entry name" value="Glyco_trans_4-like_N"/>
</dbReference>
<evidence type="ECO:0000259" key="1">
    <source>
        <dbReference type="Pfam" id="PF00534"/>
    </source>
</evidence>
<dbReference type="PANTHER" id="PTHR12526">
    <property type="entry name" value="GLYCOSYLTRANSFERASE"/>
    <property type="match status" value="1"/>
</dbReference>
<dbReference type="Gene3D" id="3.40.50.2000">
    <property type="entry name" value="Glycogen Phosphorylase B"/>
    <property type="match status" value="2"/>
</dbReference>
<dbReference type="Pfam" id="PF13439">
    <property type="entry name" value="Glyco_transf_4"/>
    <property type="match status" value="1"/>
</dbReference>
<gene>
    <name evidence="3" type="ORF">AMJ40_07405</name>
</gene>
<dbReference type="SUPFAM" id="SSF53756">
    <property type="entry name" value="UDP-Glycosyltransferase/glycogen phosphorylase"/>
    <property type="match status" value="1"/>
</dbReference>
<comment type="caution">
    <text evidence="3">The sequence shown here is derived from an EMBL/GenBank/DDBJ whole genome shotgun (WGS) entry which is preliminary data.</text>
</comment>
<protein>
    <recommendedName>
        <fullName evidence="5">Glycosyl transferase family 1 domain-containing protein</fullName>
    </recommendedName>
</protein>
<evidence type="ECO:0000313" key="4">
    <source>
        <dbReference type="Proteomes" id="UP000051124"/>
    </source>
</evidence>
<reference evidence="3 4" key="1">
    <citation type="journal article" date="2015" name="Microbiome">
        <title>Genomic resolution of linkages in carbon, nitrogen, and sulfur cycling among widespread estuary sediment bacteria.</title>
        <authorList>
            <person name="Baker B.J."/>
            <person name="Lazar C.S."/>
            <person name="Teske A.P."/>
            <person name="Dick G.J."/>
        </authorList>
    </citation>
    <scope>NUCLEOTIDE SEQUENCE [LARGE SCALE GENOMIC DNA]</scope>
    <source>
        <strain evidence="3">DG_26</strain>
    </source>
</reference>
<feature type="domain" description="Glycosyltransferase subfamily 4-like N-terminal" evidence="2">
    <location>
        <begin position="62"/>
        <end position="145"/>
    </location>
</feature>
<organism evidence="3 4">
    <name type="scientific">candidate division TA06 bacterium DG_26</name>
    <dbReference type="NCBI Taxonomy" id="1703771"/>
    <lineage>
        <taxon>Bacteria</taxon>
        <taxon>Bacteria division TA06</taxon>
    </lineage>
</organism>
<proteinExistence type="predicted"/>
<evidence type="ECO:0000259" key="2">
    <source>
        <dbReference type="Pfam" id="PF13439"/>
    </source>
</evidence>
<name>A0A0S7WE92_UNCT6</name>
<sequence>MRILQICNSLSEGGLEIYFTRLVNSLSAHQVWVQCRKGSFVDRSATGRKLYSVRGIRGIPSLQIVHVHRSKDLWKGILAKSLTHAALLSTNHMGSRVWKRDPLHRFLYSHVDHVLAVSDAVRCELLTCLPLQTDKLSVLHLAVDCGEFTKERKTESGSVVIGCSSRIEPSKGQRELVLAFNAIADDYPSARLTLAGKVMNQRYFQELQAMRGDRVSHVGALPDIKPFLHELDIYVLPSHGEAFGLSLCEAMACGLPCIAYCDRGTKEIIENGRSGILVDRRDSHGLEKALRMLIGDRAMRRRLGEEARRRVESMFNWELHVTRLMQLYERFGYQRRWVR</sequence>
<evidence type="ECO:0000313" key="3">
    <source>
        <dbReference type="EMBL" id="KPJ48480.1"/>
    </source>
</evidence>
<accession>A0A0S7WE92</accession>
<dbReference type="Pfam" id="PF00534">
    <property type="entry name" value="Glycos_transf_1"/>
    <property type="match status" value="1"/>
</dbReference>
<evidence type="ECO:0008006" key="5">
    <source>
        <dbReference type="Google" id="ProtNLM"/>
    </source>
</evidence>
<dbReference type="CDD" id="cd03801">
    <property type="entry name" value="GT4_PimA-like"/>
    <property type="match status" value="1"/>
</dbReference>
<dbReference type="InterPro" id="IPR001296">
    <property type="entry name" value="Glyco_trans_1"/>
</dbReference>
<dbReference type="Proteomes" id="UP000051124">
    <property type="component" value="Unassembled WGS sequence"/>
</dbReference>
<dbReference type="GO" id="GO:0016757">
    <property type="term" value="F:glycosyltransferase activity"/>
    <property type="evidence" value="ECO:0007669"/>
    <property type="project" value="InterPro"/>
</dbReference>
<feature type="domain" description="Glycosyl transferase family 1" evidence="1">
    <location>
        <begin position="152"/>
        <end position="310"/>
    </location>
</feature>
<dbReference type="AlphaFoldDB" id="A0A0S7WE92"/>
<dbReference type="EMBL" id="LIZT01000115">
    <property type="protein sequence ID" value="KPJ48480.1"/>
    <property type="molecule type" value="Genomic_DNA"/>
</dbReference>